<gene>
    <name evidence="2" type="ORF">FKW44_000298</name>
</gene>
<accession>A0A7T8KHB0</accession>
<evidence type="ECO:0000313" key="2">
    <source>
        <dbReference type="EMBL" id="QQP55840.1"/>
    </source>
</evidence>
<dbReference type="EMBL" id="CP045890">
    <property type="protein sequence ID" value="QQP55840.1"/>
    <property type="molecule type" value="Genomic_DNA"/>
</dbReference>
<keyword evidence="3" id="KW-1185">Reference proteome</keyword>
<evidence type="ECO:0000313" key="3">
    <source>
        <dbReference type="Proteomes" id="UP000595437"/>
    </source>
</evidence>
<feature type="signal peptide" evidence="1">
    <location>
        <begin position="1"/>
        <end position="19"/>
    </location>
</feature>
<feature type="non-terminal residue" evidence="2">
    <location>
        <position position="105"/>
    </location>
</feature>
<keyword evidence="1" id="KW-0732">Signal</keyword>
<feature type="chain" id="PRO_5031163486" evidence="1">
    <location>
        <begin position="20"/>
        <end position="105"/>
    </location>
</feature>
<dbReference type="AlphaFoldDB" id="A0A7T8KHB0"/>
<dbReference type="Proteomes" id="UP000595437">
    <property type="component" value="Chromosome 1"/>
</dbReference>
<sequence>MKGLKLILSLCLAITPAMADNQYWWQDNPDVFSGGSNSGNGNNGGFAQGDIFNLFLFCKCIYNLNVSIYQALGVTLYLVHETTAMEVPLVILAALVTLEPLVLLE</sequence>
<proteinExistence type="predicted"/>
<evidence type="ECO:0000256" key="1">
    <source>
        <dbReference type="SAM" id="SignalP"/>
    </source>
</evidence>
<reference evidence="3" key="1">
    <citation type="submission" date="2021-01" db="EMBL/GenBank/DDBJ databases">
        <title>Caligus Genome Assembly.</title>
        <authorList>
            <person name="Gallardo-Escarate C."/>
        </authorList>
    </citation>
    <scope>NUCLEOTIDE SEQUENCE [LARGE SCALE GENOMIC DNA]</scope>
</reference>
<organism evidence="2 3">
    <name type="scientific">Caligus rogercresseyi</name>
    <name type="common">Sea louse</name>
    <dbReference type="NCBI Taxonomy" id="217165"/>
    <lineage>
        <taxon>Eukaryota</taxon>
        <taxon>Metazoa</taxon>
        <taxon>Ecdysozoa</taxon>
        <taxon>Arthropoda</taxon>
        <taxon>Crustacea</taxon>
        <taxon>Multicrustacea</taxon>
        <taxon>Hexanauplia</taxon>
        <taxon>Copepoda</taxon>
        <taxon>Siphonostomatoida</taxon>
        <taxon>Caligidae</taxon>
        <taxon>Caligus</taxon>
    </lineage>
</organism>
<name>A0A7T8KHB0_CALRO</name>
<protein>
    <submittedName>
        <fullName evidence="2">Uncharacterized protein</fullName>
    </submittedName>
</protein>